<dbReference type="RefSeq" id="WP_046310538.1">
    <property type="nucleotide sequence ID" value="NZ_CBCSCY010000005.1"/>
</dbReference>
<dbReference type="Proteomes" id="UP000033109">
    <property type="component" value="Chromosome"/>
</dbReference>
<sequence>MKTRLLLLLLVGLTCQVQAQSLASDSYKKAVFVEAFGQGLHGTVNYDMRLKKGANNGFGLRIGIGGIFTGTFNNDAENKIMGVVAFPAGVNYLSGESRSSFEAGIGLAPFYAETDIYSPTKPEFIEKNGWNTNGYLNLGYRFQPIEEGFMFRLSWTPLLSSAGFLAQQFGASAGYSF</sequence>
<organism evidence="2 3">
    <name type="scientific">Pontibacter korlensis</name>
    <dbReference type="NCBI Taxonomy" id="400092"/>
    <lineage>
        <taxon>Bacteria</taxon>
        <taxon>Pseudomonadati</taxon>
        <taxon>Bacteroidota</taxon>
        <taxon>Cytophagia</taxon>
        <taxon>Cytophagales</taxon>
        <taxon>Hymenobacteraceae</taxon>
        <taxon>Pontibacter</taxon>
    </lineage>
</organism>
<accession>A0A0E3UXA1</accession>
<evidence type="ECO:0000256" key="1">
    <source>
        <dbReference type="SAM" id="SignalP"/>
    </source>
</evidence>
<evidence type="ECO:0000313" key="2">
    <source>
        <dbReference type="EMBL" id="AKD03426.1"/>
    </source>
</evidence>
<dbReference type="HOGENOM" id="CLU_1516576_0_0_10"/>
<dbReference type="PATRIC" id="fig|400092.3.peg.2233"/>
<protein>
    <recommendedName>
        <fullName evidence="4">Outer membrane protein beta-barrel domain-containing protein</fullName>
    </recommendedName>
</protein>
<proteinExistence type="predicted"/>
<feature type="signal peptide" evidence="1">
    <location>
        <begin position="1"/>
        <end position="19"/>
    </location>
</feature>
<feature type="chain" id="PRO_5002413689" description="Outer membrane protein beta-barrel domain-containing protein" evidence="1">
    <location>
        <begin position="20"/>
        <end position="177"/>
    </location>
</feature>
<dbReference type="AlphaFoldDB" id="A0A0E3UXA1"/>
<name>A0A0E3UXA1_9BACT</name>
<gene>
    <name evidence="2" type="ORF">PKOR_10185</name>
</gene>
<dbReference type="EMBL" id="CP009621">
    <property type="protein sequence ID" value="AKD03426.1"/>
    <property type="molecule type" value="Genomic_DNA"/>
</dbReference>
<dbReference type="OrthoDB" id="966005at2"/>
<evidence type="ECO:0000313" key="3">
    <source>
        <dbReference type="Proteomes" id="UP000033109"/>
    </source>
</evidence>
<dbReference type="KEGG" id="pko:PKOR_10185"/>
<evidence type="ECO:0008006" key="4">
    <source>
        <dbReference type="Google" id="ProtNLM"/>
    </source>
</evidence>
<dbReference type="STRING" id="400092.PKOR_10185"/>
<keyword evidence="3" id="KW-1185">Reference proteome</keyword>
<keyword evidence="1" id="KW-0732">Signal</keyword>
<reference evidence="2 3" key="1">
    <citation type="journal article" date="2015" name="Sci. Rep.">
        <title>Unraveling adaptation of Pontibacter korlensis to radiation and infertility in desert through complete genome and comparative transcriptomic analysis.</title>
        <authorList>
            <person name="Dai J."/>
            <person name="Dai W."/>
            <person name="Qiu C."/>
            <person name="Yang Z."/>
            <person name="Zhang Y."/>
            <person name="Zhou M."/>
            <person name="Zhang L."/>
            <person name="Fang C."/>
            <person name="Gao Q."/>
            <person name="Yang Q."/>
            <person name="Li X."/>
            <person name="Wang Z."/>
            <person name="Wang Z."/>
            <person name="Jia Z."/>
            <person name="Chen X."/>
        </authorList>
    </citation>
    <scope>NUCLEOTIDE SEQUENCE [LARGE SCALE GENOMIC DNA]</scope>
    <source>
        <strain evidence="2 3">X14-1T</strain>
    </source>
</reference>